<evidence type="ECO:0000256" key="2">
    <source>
        <dbReference type="ARBA" id="ARBA00022801"/>
    </source>
</evidence>
<dbReference type="InterPro" id="IPR006311">
    <property type="entry name" value="TAT_signal"/>
</dbReference>
<comment type="caution">
    <text evidence="5">The sequence shown here is derived from an EMBL/GenBank/DDBJ whole genome shotgun (WGS) entry which is preliminary data.</text>
</comment>
<dbReference type="PANTHER" id="PTHR30480">
    <property type="entry name" value="BETA-HEXOSAMINIDASE-RELATED"/>
    <property type="match status" value="1"/>
</dbReference>
<dbReference type="RefSeq" id="WP_136729337.1">
    <property type="nucleotide sequence ID" value="NZ_SUMC01000080.1"/>
</dbReference>
<dbReference type="OrthoDB" id="9805821at2"/>
<keyword evidence="2" id="KW-0378">Hydrolase</keyword>
<keyword evidence="3" id="KW-0326">Glycosidase</keyword>
<name>A0A4U0RWQ7_9ACTN</name>
<evidence type="ECO:0000256" key="3">
    <source>
        <dbReference type="ARBA" id="ARBA00023295"/>
    </source>
</evidence>
<accession>A0A4U0RWQ7</accession>
<reference evidence="5 6" key="1">
    <citation type="submission" date="2019-04" db="EMBL/GenBank/DDBJ databases">
        <title>Streptomyces oryziradicis sp. nov., a novel actinomycete isolated from rhizosphere soil of rice (Oryza sativa L.).</title>
        <authorList>
            <person name="Li C."/>
        </authorList>
    </citation>
    <scope>NUCLEOTIDE SEQUENCE [LARGE SCALE GENOMIC DNA]</scope>
    <source>
        <strain evidence="5 6">NEAU-C40</strain>
    </source>
</reference>
<comment type="similarity">
    <text evidence="1">Belongs to the glycosyl hydrolase 3 family.</text>
</comment>
<evidence type="ECO:0000259" key="4">
    <source>
        <dbReference type="Pfam" id="PF00933"/>
    </source>
</evidence>
<dbReference type="SUPFAM" id="SSF51445">
    <property type="entry name" value="(Trans)glycosidases"/>
    <property type="match status" value="1"/>
</dbReference>
<dbReference type="Pfam" id="PF00933">
    <property type="entry name" value="Glyco_hydro_3"/>
    <property type="match status" value="1"/>
</dbReference>
<keyword evidence="6" id="KW-1185">Reference proteome</keyword>
<dbReference type="EMBL" id="SUMC01000080">
    <property type="protein sequence ID" value="TKA00746.1"/>
    <property type="molecule type" value="Genomic_DNA"/>
</dbReference>
<dbReference type="Gene3D" id="3.20.20.300">
    <property type="entry name" value="Glycoside hydrolase, family 3, N-terminal domain"/>
    <property type="match status" value="1"/>
</dbReference>
<dbReference type="InterPro" id="IPR001764">
    <property type="entry name" value="Glyco_hydro_3_N"/>
</dbReference>
<evidence type="ECO:0000313" key="6">
    <source>
        <dbReference type="Proteomes" id="UP000305778"/>
    </source>
</evidence>
<dbReference type="GO" id="GO:0004553">
    <property type="term" value="F:hydrolase activity, hydrolyzing O-glycosyl compounds"/>
    <property type="evidence" value="ECO:0007669"/>
    <property type="project" value="InterPro"/>
</dbReference>
<dbReference type="AlphaFoldDB" id="A0A4U0RWQ7"/>
<protein>
    <submittedName>
        <fullName evidence="5">Beta-N-acetylhexosaminidase</fullName>
    </submittedName>
</protein>
<dbReference type="PROSITE" id="PS51318">
    <property type="entry name" value="TAT"/>
    <property type="match status" value="1"/>
</dbReference>
<dbReference type="Proteomes" id="UP000305778">
    <property type="component" value="Unassembled WGS sequence"/>
</dbReference>
<sequence>MDIPGTPLARRRTVLAGAGAAVASLAVGTPAQEATAAAGAIPKGLTNRQFAGQRVIYSYPGHTPPADLLKKISAGEAAGVIFFGENITSEKQIASVIKQLVKANATSPVQLPLLLMTDQEGGQLRRLPGAPVLSEKQIGNSAHPLATAKSAGTSAGKNLAGVGMNVNLAPVLDVYRKAGDFIDRHQRSYGTHAAQVGALGAAFTTAQQHTGVAATAKHFPGLGAATANQNTDAGPVKLSQSLTVLRTVDEAPYKQAIAAGVKLVMVSWAVYPALDAHHPAGLSATVIQNELRTRLGFKGVTVTDALEAGALGHSYSTGRRAVLAAGAGMDLLLCSARKVSQGEATVTALTNALHDGTLGSTSFRAAVSRLTTLRAGLR</sequence>
<dbReference type="GO" id="GO:0009254">
    <property type="term" value="P:peptidoglycan turnover"/>
    <property type="evidence" value="ECO:0007669"/>
    <property type="project" value="TreeGrafter"/>
</dbReference>
<gene>
    <name evidence="5" type="ORF">FCI23_41925</name>
</gene>
<feature type="domain" description="Glycoside hydrolase family 3 N-terminal" evidence="4">
    <location>
        <begin position="70"/>
        <end position="373"/>
    </location>
</feature>
<evidence type="ECO:0000256" key="1">
    <source>
        <dbReference type="ARBA" id="ARBA00005336"/>
    </source>
</evidence>
<organism evidence="5 6">
    <name type="scientific">Actinacidiphila oryziradicis</name>
    <dbReference type="NCBI Taxonomy" id="2571141"/>
    <lineage>
        <taxon>Bacteria</taxon>
        <taxon>Bacillati</taxon>
        <taxon>Actinomycetota</taxon>
        <taxon>Actinomycetes</taxon>
        <taxon>Kitasatosporales</taxon>
        <taxon>Streptomycetaceae</taxon>
        <taxon>Actinacidiphila</taxon>
    </lineage>
</organism>
<dbReference type="InterPro" id="IPR050226">
    <property type="entry name" value="NagZ_Beta-hexosaminidase"/>
</dbReference>
<evidence type="ECO:0000313" key="5">
    <source>
        <dbReference type="EMBL" id="TKA00746.1"/>
    </source>
</evidence>
<proteinExistence type="inferred from homology"/>
<dbReference type="GO" id="GO:0005975">
    <property type="term" value="P:carbohydrate metabolic process"/>
    <property type="evidence" value="ECO:0007669"/>
    <property type="project" value="InterPro"/>
</dbReference>
<dbReference type="InterPro" id="IPR036962">
    <property type="entry name" value="Glyco_hydro_3_N_sf"/>
</dbReference>
<dbReference type="InterPro" id="IPR017853">
    <property type="entry name" value="GH"/>
</dbReference>
<dbReference type="PANTHER" id="PTHR30480:SF14">
    <property type="entry name" value="HYDROLASE, PUTATIVE (AFU_ORTHOLOGUE AFUA_4G13770)-RELATED"/>
    <property type="match status" value="1"/>
</dbReference>